<sequence>MARKILKELELKVSYKKGTDDKGNDIIKKQNFNNVNSELNPEDMYLFGEAVGEVINYSLTAIETEEEYTLVSEA</sequence>
<dbReference type="OrthoDB" id="1955198at2"/>
<evidence type="ECO:0000313" key="3">
    <source>
        <dbReference type="Proteomes" id="UP000191448"/>
    </source>
</evidence>
<dbReference type="InterPro" id="IPR012454">
    <property type="entry name" value="DUF1659"/>
</dbReference>
<evidence type="ECO:0000313" key="2">
    <source>
        <dbReference type="EMBL" id="OPX49156.1"/>
    </source>
</evidence>
<dbReference type="EMBL" id="LTAY01000026">
    <property type="protein sequence ID" value="OPX49156.1"/>
    <property type="molecule type" value="Genomic_DNA"/>
</dbReference>
<comment type="caution">
    <text evidence="2">The sequence shown here is derived from an EMBL/GenBank/DDBJ whole genome shotgun (WGS) entry which is preliminary data.</text>
</comment>
<protein>
    <recommendedName>
        <fullName evidence="1">DUF1659 domain-containing protein</fullName>
    </recommendedName>
</protein>
<name>A0A1V4SXG4_9CLOT</name>
<dbReference type="AlphaFoldDB" id="A0A1V4SXG4"/>
<organism evidence="2 3">
    <name type="scientific">Clostridium thermobutyricum DSM 4928</name>
    <dbReference type="NCBI Taxonomy" id="1121339"/>
    <lineage>
        <taxon>Bacteria</taxon>
        <taxon>Bacillati</taxon>
        <taxon>Bacillota</taxon>
        <taxon>Clostridia</taxon>
        <taxon>Eubacteriales</taxon>
        <taxon>Clostridiaceae</taxon>
        <taxon>Clostridium</taxon>
    </lineage>
</organism>
<gene>
    <name evidence="2" type="ORF">CLTHE_09100</name>
</gene>
<proteinExistence type="predicted"/>
<reference evidence="2 3" key="1">
    <citation type="submission" date="2016-02" db="EMBL/GenBank/DDBJ databases">
        <title>Genome sequence of Clostridium thermobutyricum DSM 4928.</title>
        <authorList>
            <person name="Poehlein A."/>
            <person name="Daniel R."/>
        </authorList>
    </citation>
    <scope>NUCLEOTIDE SEQUENCE [LARGE SCALE GENOMIC DNA]</scope>
    <source>
        <strain evidence="2 3">DSM 4928</strain>
    </source>
</reference>
<dbReference type="Pfam" id="PF07872">
    <property type="entry name" value="DUF1659"/>
    <property type="match status" value="1"/>
</dbReference>
<dbReference type="RefSeq" id="WP_080022202.1">
    <property type="nucleotide sequence ID" value="NZ_LTAY01000026.1"/>
</dbReference>
<feature type="domain" description="DUF1659" evidence="1">
    <location>
        <begin position="4"/>
        <end position="71"/>
    </location>
</feature>
<dbReference type="Proteomes" id="UP000191448">
    <property type="component" value="Unassembled WGS sequence"/>
</dbReference>
<evidence type="ECO:0000259" key="1">
    <source>
        <dbReference type="Pfam" id="PF07872"/>
    </source>
</evidence>
<accession>A0A1V4SXG4</accession>